<comment type="caution">
    <text evidence="5">The sequence shown here is derived from an EMBL/GenBank/DDBJ whole genome shotgun (WGS) entry which is preliminary data.</text>
</comment>
<evidence type="ECO:0000313" key="5">
    <source>
        <dbReference type="EMBL" id="MPN05454.1"/>
    </source>
</evidence>
<dbReference type="PANTHER" id="PTHR44688">
    <property type="entry name" value="DNA-BINDING TRANSCRIPTIONAL ACTIVATOR DEVR_DOSR"/>
    <property type="match status" value="1"/>
</dbReference>
<reference evidence="5" key="1">
    <citation type="submission" date="2019-08" db="EMBL/GenBank/DDBJ databases">
        <authorList>
            <person name="Kucharzyk K."/>
            <person name="Murdoch R.W."/>
            <person name="Higgins S."/>
            <person name="Loffler F."/>
        </authorList>
    </citation>
    <scope>NUCLEOTIDE SEQUENCE</scope>
</reference>
<sequence>MTRLLFLPDDATIIQMEVSIPPRQLTNSINAGGMPVQILMDSGDALTASQIGQTVIVSPKRKRGRPARAKRMQDALTRRQRQVLELASHGYTTTQIAALMDISRRTVSYHLKGIKTQIAVTPQSLIAEDPALLNFDPKLD</sequence>
<dbReference type="CDD" id="cd06170">
    <property type="entry name" value="LuxR_C_like"/>
    <property type="match status" value="1"/>
</dbReference>
<dbReference type="SUPFAM" id="SSF46894">
    <property type="entry name" value="C-terminal effector domain of the bipartite response regulators"/>
    <property type="match status" value="1"/>
</dbReference>
<keyword evidence="2" id="KW-0238">DNA-binding</keyword>
<dbReference type="SMART" id="SM00421">
    <property type="entry name" value="HTH_LUXR"/>
    <property type="match status" value="1"/>
</dbReference>
<dbReference type="AlphaFoldDB" id="A0A645EYG9"/>
<keyword evidence="3" id="KW-0804">Transcription</keyword>
<dbReference type="GO" id="GO:0006355">
    <property type="term" value="P:regulation of DNA-templated transcription"/>
    <property type="evidence" value="ECO:0007669"/>
    <property type="project" value="InterPro"/>
</dbReference>
<name>A0A645EYG9_9ZZZZ</name>
<dbReference type="PRINTS" id="PR00038">
    <property type="entry name" value="HTHLUXR"/>
</dbReference>
<organism evidence="5">
    <name type="scientific">bioreactor metagenome</name>
    <dbReference type="NCBI Taxonomy" id="1076179"/>
    <lineage>
        <taxon>unclassified sequences</taxon>
        <taxon>metagenomes</taxon>
        <taxon>ecological metagenomes</taxon>
    </lineage>
</organism>
<dbReference type="EMBL" id="VSSQ01051360">
    <property type="protein sequence ID" value="MPN05454.1"/>
    <property type="molecule type" value="Genomic_DNA"/>
</dbReference>
<accession>A0A645EYG9</accession>
<dbReference type="Gene3D" id="1.10.10.10">
    <property type="entry name" value="Winged helix-like DNA-binding domain superfamily/Winged helix DNA-binding domain"/>
    <property type="match status" value="1"/>
</dbReference>
<proteinExistence type="predicted"/>
<dbReference type="GO" id="GO:0003677">
    <property type="term" value="F:DNA binding"/>
    <property type="evidence" value="ECO:0007669"/>
    <property type="project" value="UniProtKB-KW"/>
</dbReference>
<keyword evidence="1" id="KW-0805">Transcription regulation</keyword>
<feature type="domain" description="HTH luxR-type" evidence="4">
    <location>
        <begin position="69"/>
        <end position="134"/>
    </location>
</feature>
<evidence type="ECO:0000256" key="1">
    <source>
        <dbReference type="ARBA" id="ARBA00023015"/>
    </source>
</evidence>
<evidence type="ECO:0000256" key="3">
    <source>
        <dbReference type="ARBA" id="ARBA00023163"/>
    </source>
</evidence>
<gene>
    <name evidence="5" type="ORF">SDC9_152704</name>
</gene>
<evidence type="ECO:0000256" key="2">
    <source>
        <dbReference type="ARBA" id="ARBA00023125"/>
    </source>
</evidence>
<dbReference type="PANTHER" id="PTHR44688:SF16">
    <property type="entry name" value="DNA-BINDING TRANSCRIPTIONAL ACTIVATOR DEVR_DOSR"/>
    <property type="match status" value="1"/>
</dbReference>
<protein>
    <recommendedName>
        <fullName evidence="4">HTH luxR-type domain-containing protein</fullName>
    </recommendedName>
</protein>
<dbReference type="Pfam" id="PF00196">
    <property type="entry name" value="GerE"/>
    <property type="match status" value="1"/>
</dbReference>
<dbReference type="InterPro" id="IPR036388">
    <property type="entry name" value="WH-like_DNA-bd_sf"/>
</dbReference>
<dbReference type="InterPro" id="IPR016032">
    <property type="entry name" value="Sig_transdc_resp-reg_C-effctor"/>
</dbReference>
<dbReference type="PROSITE" id="PS50043">
    <property type="entry name" value="HTH_LUXR_2"/>
    <property type="match status" value="1"/>
</dbReference>
<dbReference type="InterPro" id="IPR000792">
    <property type="entry name" value="Tscrpt_reg_LuxR_C"/>
</dbReference>
<evidence type="ECO:0000259" key="4">
    <source>
        <dbReference type="PROSITE" id="PS50043"/>
    </source>
</evidence>